<evidence type="ECO:0000313" key="2">
    <source>
        <dbReference type="EMBL" id="SVA00945.1"/>
    </source>
</evidence>
<accession>A0A381SA19</accession>
<feature type="non-terminal residue" evidence="2">
    <location>
        <position position="90"/>
    </location>
</feature>
<name>A0A381SA19_9ZZZZ</name>
<dbReference type="EMBL" id="UINC01002854">
    <property type="protein sequence ID" value="SVA00945.1"/>
    <property type="molecule type" value="Genomic_DNA"/>
</dbReference>
<keyword evidence="1" id="KW-1133">Transmembrane helix</keyword>
<keyword evidence="1" id="KW-0812">Transmembrane</keyword>
<proteinExistence type="predicted"/>
<reference evidence="2" key="1">
    <citation type="submission" date="2018-05" db="EMBL/GenBank/DDBJ databases">
        <authorList>
            <person name="Lanie J.A."/>
            <person name="Ng W.-L."/>
            <person name="Kazmierczak K.M."/>
            <person name="Andrzejewski T.M."/>
            <person name="Davidsen T.M."/>
            <person name="Wayne K.J."/>
            <person name="Tettelin H."/>
            <person name="Glass J.I."/>
            <person name="Rusch D."/>
            <person name="Podicherti R."/>
            <person name="Tsui H.-C.T."/>
            <person name="Winkler M.E."/>
        </authorList>
    </citation>
    <scope>NUCLEOTIDE SEQUENCE</scope>
</reference>
<evidence type="ECO:0000256" key="1">
    <source>
        <dbReference type="SAM" id="Phobius"/>
    </source>
</evidence>
<keyword evidence="1" id="KW-0472">Membrane</keyword>
<feature type="transmembrane region" description="Helical" evidence="1">
    <location>
        <begin position="47"/>
        <end position="69"/>
    </location>
</feature>
<dbReference type="AlphaFoldDB" id="A0A381SA19"/>
<gene>
    <name evidence="2" type="ORF">METZ01_LOCUS53799</name>
</gene>
<sequence length="90" mass="10683">MKEKKGNFRKIVVGNDISYLFRKKHQQKYNNPIFQESIKIGRERIRFAVNIFLALFLIFSVRNTFLSIFPGDVIGYTPIKVEIHQIRKPK</sequence>
<organism evidence="2">
    <name type="scientific">marine metagenome</name>
    <dbReference type="NCBI Taxonomy" id="408172"/>
    <lineage>
        <taxon>unclassified sequences</taxon>
        <taxon>metagenomes</taxon>
        <taxon>ecological metagenomes</taxon>
    </lineage>
</organism>
<protein>
    <submittedName>
        <fullName evidence="2">Uncharacterized protein</fullName>
    </submittedName>
</protein>